<keyword evidence="2" id="KW-0732">Signal</keyword>
<dbReference type="SUPFAM" id="SSF49870">
    <property type="entry name" value="Osmotin, thaumatin-like protein"/>
    <property type="match status" value="1"/>
</dbReference>
<dbReference type="PROSITE" id="PS00316">
    <property type="entry name" value="THAUMATIN_1"/>
    <property type="match status" value="1"/>
</dbReference>
<keyword evidence="1" id="KW-1015">Disulfide bond</keyword>
<proteinExistence type="predicted"/>
<keyword evidence="5" id="KW-1185">Reference proteome</keyword>
<evidence type="ECO:0000313" key="4">
    <source>
        <dbReference type="EMBL" id="KAK2640958.1"/>
    </source>
</evidence>
<dbReference type="CDD" id="cd09218">
    <property type="entry name" value="TLP-PA"/>
    <property type="match status" value="1"/>
</dbReference>
<gene>
    <name evidence="3" type="ORF">Ddye_022686</name>
    <name evidence="4" type="ORF">Ddye_022721</name>
</gene>
<evidence type="ECO:0008006" key="6">
    <source>
        <dbReference type="Google" id="ProtNLM"/>
    </source>
</evidence>
<dbReference type="InterPro" id="IPR037176">
    <property type="entry name" value="Osmotin/thaumatin-like_sf"/>
</dbReference>
<dbReference type="InterPro" id="IPR001938">
    <property type="entry name" value="Thaumatin"/>
</dbReference>
<dbReference type="EMBL" id="JANJYI010000007">
    <property type="protein sequence ID" value="KAK2640923.1"/>
    <property type="molecule type" value="Genomic_DNA"/>
</dbReference>
<dbReference type="Pfam" id="PF00314">
    <property type="entry name" value="Thaumatin"/>
    <property type="match status" value="1"/>
</dbReference>
<dbReference type="SMART" id="SM00205">
    <property type="entry name" value="THN"/>
    <property type="match status" value="1"/>
</dbReference>
<dbReference type="PROSITE" id="PS51367">
    <property type="entry name" value="THAUMATIN_2"/>
    <property type="match status" value="1"/>
</dbReference>
<feature type="disulfide bond" evidence="1">
    <location>
        <begin position="30"/>
        <end position="242"/>
    </location>
</feature>
<dbReference type="PANTHER" id="PTHR31048">
    <property type="entry name" value="OS03G0233200 PROTEIN"/>
    <property type="match status" value="1"/>
</dbReference>
<feature type="disulfide bond" evidence="1">
    <location>
        <begin position="78"/>
        <end position="87"/>
    </location>
</feature>
<name>A0AAD9WSK3_9ROSI</name>
<accession>A0AAD9WSK3</accession>
<dbReference type="AlphaFoldDB" id="A0AAD9WSK3"/>
<dbReference type="PRINTS" id="PR00347">
    <property type="entry name" value="THAUMATIN"/>
</dbReference>
<dbReference type="InterPro" id="IPR017949">
    <property type="entry name" value="Thaumatin_CS"/>
</dbReference>
<reference evidence="3" key="1">
    <citation type="journal article" date="2023" name="Plant J.">
        <title>Genome sequences and population genomics provide insights into the demographic history, inbreeding, and mutation load of two 'living fossil' tree species of Dipteronia.</title>
        <authorList>
            <person name="Feng Y."/>
            <person name="Comes H.P."/>
            <person name="Chen J."/>
            <person name="Zhu S."/>
            <person name="Lu R."/>
            <person name="Zhang X."/>
            <person name="Li P."/>
            <person name="Qiu J."/>
            <person name="Olsen K.M."/>
            <person name="Qiu Y."/>
        </authorList>
    </citation>
    <scope>NUCLEOTIDE SEQUENCE</scope>
    <source>
        <strain evidence="3">KIB01</strain>
    </source>
</reference>
<dbReference type="Gene3D" id="2.60.110.10">
    <property type="entry name" value="Thaumatin"/>
    <property type="match status" value="1"/>
</dbReference>
<feature type="disulfide bond" evidence="1">
    <location>
        <begin position="181"/>
        <end position="190"/>
    </location>
</feature>
<feature type="signal peptide" evidence="2">
    <location>
        <begin position="1"/>
        <end position="21"/>
    </location>
</feature>
<evidence type="ECO:0000256" key="1">
    <source>
        <dbReference type="PIRSR" id="PIRSR002703-1"/>
    </source>
</evidence>
<feature type="disulfide bond" evidence="1">
    <location>
        <begin position="191"/>
        <end position="201"/>
    </location>
</feature>
<dbReference type="EMBL" id="JANJYI010000007">
    <property type="protein sequence ID" value="KAK2640958.1"/>
    <property type="molecule type" value="Genomic_DNA"/>
</dbReference>
<protein>
    <recommendedName>
        <fullName evidence="6">Thaumatin-like protein</fullName>
    </recommendedName>
</protein>
<sequence>MMNTQVIFCLTLALFVSGAHMATISIKNNCQYTIWPGTLTGGGGAQLSTTGFELGSTQTRSIDVSAPWTGRFWARTQCSTASGRFTCPTADCGSGEVTCNGAGAAPPASLVEFTIAANNGQDFYDVSLVDGFNLPVSVTPQGGSGPTCVTSSCSANVNSVCPSELAVKGSDGSTIACKSACAALNQPQYCCTGEFGTPDKCPPTNYSKIFKDQCPQAYSYAYDDSSSTFSCTGGANYAITFCP</sequence>
<evidence type="ECO:0000256" key="2">
    <source>
        <dbReference type="SAM" id="SignalP"/>
    </source>
</evidence>
<dbReference type="PIRSF" id="PIRSF002703">
    <property type="entry name" value="Thaumatin"/>
    <property type="match status" value="1"/>
</dbReference>
<dbReference type="Proteomes" id="UP001280121">
    <property type="component" value="Unassembled WGS sequence"/>
</dbReference>
<feature type="disulfide bond" evidence="1">
    <location>
        <begin position="148"/>
        <end position="231"/>
    </location>
</feature>
<feature type="disulfide bond" evidence="1">
    <location>
        <begin position="161"/>
        <end position="177"/>
    </location>
</feature>
<evidence type="ECO:0000313" key="3">
    <source>
        <dbReference type="EMBL" id="KAK2640923.1"/>
    </source>
</evidence>
<dbReference type="FunFam" id="2.60.110.10:FF:000004">
    <property type="entry name" value="THAUMATIN-LIKE PROTEIN 1"/>
    <property type="match status" value="1"/>
</dbReference>
<feature type="disulfide bond" evidence="1">
    <location>
        <begin position="92"/>
        <end position="99"/>
    </location>
</feature>
<evidence type="ECO:0000313" key="5">
    <source>
        <dbReference type="Proteomes" id="UP001280121"/>
    </source>
</evidence>
<feature type="chain" id="PRO_5042442626" description="Thaumatin-like protein" evidence="2">
    <location>
        <begin position="22"/>
        <end position="243"/>
    </location>
</feature>
<organism evidence="3 5">
    <name type="scientific">Dipteronia dyeriana</name>
    <dbReference type="NCBI Taxonomy" id="168575"/>
    <lineage>
        <taxon>Eukaryota</taxon>
        <taxon>Viridiplantae</taxon>
        <taxon>Streptophyta</taxon>
        <taxon>Embryophyta</taxon>
        <taxon>Tracheophyta</taxon>
        <taxon>Spermatophyta</taxon>
        <taxon>Magnoliopsida</taxon>
        <taxon>eudicotyledons</taxon>
        <taxon>Gunneridae</taxon>
        <taxon>Pentapetalae</taxon>
        <taxon>rosids</taxon>
        <taxon>malvids</taxon>
        <taxon>Sapindales</taxon>
        <taxon>Sapindaceae</taxon>
        <taxon>Hippocastanoideae</taxon>
        <taxon>Acereae</taxon>
        <taxon>Dipteronia</taxon>
    </lineage>
</organism>
<feature type="disulfide bond" evidence="1">
    <location>
        <begin position="153"/>
        <end position="214"/>
    </location>
</feature>
<comment type="caution">
    <text evidence="3">The sequence shown here is derived from an EMBL/GenBank/DDBJ whole genome shotgun (WGS) entry which is preliminary data.</text>
</comment>